<feature type="chain" id="PRO_5028798283" evidence="2">
    <location>
        <begin position="26"/>
        <end position="217"/>
    </location>
</feature>
<evidence type="ECO:0000259" key="3">
    <source>
        <dbReference type="Pfam" id="PF07589"/>
    </source>
</evidence>
<dbReference type="Pfam" id="PF07589">
    <property type="entry name" value="PEP-CTERM"/>
    <property type="match status" value="1"/>
</dbReference>
<sequence length="217" mass="22380">MYFNSFVRVAFIGAAAFLFQNAANAALVISSGNGSFDENVQYQNPVSSNGGLTLTTTTNAGTSVTFTSNEAIVGSGGQATITGTDGNISFLTWMLTNPTLGYSDGVFKVTPASGAGGASAVTITAVDQFGASFSQVLNIPASGFFNVDGASSELIRSITVTANGQLDDIRQVRLGGVDTITTAVPEPSTWAMMILGFGGVGFLAYRKRRGQDLSLAE</sequence>
<dbReference type="NCBIfam" id="TIGR02595">
    <property type="entry name" value="PEP_CTERM"/>
    <property type="match status" value="1"/>
</dbReference>
<dbReference type="KEGG" id="trb:HB776_01210"/>
<evidence type="ECO:0000256" key="1">
    <source>
        <dbReference type="SAM" id="Phobius"/>
    </source>
</evidence>
<gene>
    <name evidence="4" type="ORF">HB776_01210</name>
</gene>
<dbReference type="AlphaFoldDB" id="A0A7G6TTD0"/>
<accession>A0A7G6TTD0</accession>
<evidence type="ECO:0000313" key="5">
    <source>
        <dbReference type="Proteomes" id="UP000515291"/>
    </source>
</evidence>
<dbReference type="Proteomes" id="UP000515291">
    <property type="component" value="Chromosome"/>
</dbReference>
<dbReference type="EMBL" id="CP050292">
    <property type="protein sequence ID" value="QND70012.1"/>
    <property type="molecule type" value="Genomic_DNA"/>
</dbReference>
<organism evidence="4 5">
    <name type="scientific">Tardiphaga robiniae</name>
    <dbReference type="NCBI Taxonomy" id="943830"/>
    <lineage>
        <taxon>Bacteria</taxon>
        <taxon>Pseudomonadati</taxon>
        <taxon>Pseudomonadota</taxon>
        <taxon>Alphaproteobacteria</taxon>
        <taxon>Hyphomicrobiales</taxon>
        <taxon>Nitrobacteraceae</taxon>
        <taxon>Tardiphaga</taxon>
    </lineage>
</organism>
<keyword evidence="1" id="KW-0472">Membrane</keyword>
<keyword evidence="1" id="KW-0812">Transmembrane</keyword>
<reference evidence="5" key="1">
    <citation type="journal article" date="2020" name="Mol. Plant Microbe">
        <title>Rhizobial microsymbionts of the narrowly endemic Oxytropis species growing in Kamchatka are characterized by significant genetic diversity and possess a set of genes that are associated with T3SS and T6SS secretion systems and can affect the development of symbiosis.</title>
        <authorList>
            <person name="Safronova V."/>
            <person name="Guro P."/>
            <person name="Sazanova A."/>
            <person name="Kuznetsova I."/>
            <person name="Belimov A."/>
            <person name="Yakubov V."/>
            <person name="Chirak E."/>
            <person name="Afonin A."/>
            <person name="Gogolev Y."/>
            <person name="Andronov E."/>
            <person name="Tikhonovich I."/>
        </authorList>
    </citation>
    <scope>NUCLEOTIDE SEQUENCE [LARGE SCALE GENOMIC DNA]</scope>
    <source>
        <strain evidence="5">581</strain>
    </source>
</reference>
<dbReference type="InterPro" id="IPR013424">
    <property type="entry name" value="Ice-binding_C"/>
</dbReference>
<proteinExistence type="predicted"/>
<protein>
    <submittedName>
        <fullName evidence="4">PEPxxWA-CTERM sorting domain-containing protein</fullName>
    </submittedName>
</protein>
<dbReference type="NCBIfam" id="NF035944">
    <property type="entry name" value="PEPxxWA-CTERM"/>
    <property type="match status" value="1"/>
</dbReference>
<feature type="transmembrane region" description="Helical" evidence="1">
    <location>
        <begin position="188"/>
        <end position="205"/>
    </location>
</feature>
<dbReference type="RefSeq" id="WP_184514447.1">
    <property type="nucleotide sequence ID" value="NZ_CP050292.1"/>
</dbReference>
<feature type="signal peptide" evidence="2">
    <location>
        <begin position="1"/>
        <end position="25"/>
    </location>
</feature>
<keyword evidence="1" id="KW-1133">Transmembrane helix</keyword>
<keyword evidence="2" id="KW-0732">Signal</keyword>
<feature type="domain" description="Ice-binding protein C-terminal" evidence="3">
    <location>
        <begin position="183"/>
        <end position="209"/>
    </location>
</feature>
<evidence type="ECO:0000313" key="4">
    <source>
        <dbReference type="EMBL" id="QND70012.1"/>
    </source>
</evidence>
<evidence type="ECO:0000256" key="2">
    <source>
        <dbReference type="SAM" id="SignalP"/>
    </source>
</evidence>
<name>A0A7G6TTD0_9BRAD</name>